<evidence type="ECO:0000313" key="3">
    <source>
        <dbReference type="EMBL" id="MFC7191765.1"/>
    </source>
</evidence>
<evidence type="ECO:0000259" key="1">
    <source>
        <dbReference type="Pfam" id="PF25253"/>
    </source>
</evidence>
<evidence type="ECO:0000313" key="4">
    <source>
        <dbReference type="Proteomes" id="UP001596417"/>
    </source>
</evidence>
<dbReference type="InterPro" id="IPR057177">
    <property type="entry name" value="DUF7855_N"/>
</dbReference>
<dbReference type="AlphaFoldDB" id="A0ABD5YR18"/>
<proteinExistence type="predicted"/>
<dbReference type="Proteomes" id="UP001596417">
    <property type="component" value="Unassembled WGS sequence"/>
</dbReference>
<accession>A0ABD5YR18</accession>
<dbReference type="InterPro" id="IPR058577">
    <property type="entry name" value="DUF7855_C"/>
</dbReference>
<feature type="domain" description="DUF7855" evidence="1">
    <location>
        <begin position="1"/>
        <end position="64"/>
    </location>
</feature>
<comment type="caution">
    <text evidence="3">The sequence shown here is derived from an EMBL/GenBank/DDBJ whole genome shotgun (WGS) entry which is preliminary data.</text>
</comment>
<sequence>MLLVVTYSASARGSLRNVRRSHEECVVRSFGRSALLEATELGAFLALRLREKHPEDVQIEVTRPLNEFIEVPEHVREAVQAYETREHACTPYSAFAAGTDLPDVKTMAKREL</sequence>
<organism evidence="3 4">
    <name type="scientific">Halocatena marina</name>
    <dbReference type="NCBI Taxonomy" id="2934937"/>
    <lineage>
        <taxon>Archaea</taxon>
        <taxon>Methanobacteriati</taxon>
        <taxon>Methanobacteriota</taxon>
        <taxon>Stenosarchaea group</taxon>
        <taxon>Halobacteria</taxon>
        <taxon>Halobacteriales</taxon>
        <taxon>Natronomonadaceae</taxon>
        <taxon>Halocatena</taxon>
    </lineage>
</organism>
<evidence type="ECO:0000259" key="2">
    <source>
        <dbReference type="Pfam" id="PF26293"/>
    </source>
</evidence>
<dbReference type="Pfam" id="PF26293">
    <property type="entry name" value="DUF7855_C"/>
    <property type="match status" value="1"/>
</dbReference>
<name>A0ABD5YR18_9EURY</name>
<dbReference type="GeneID" id="76201541"/>
<feature type="domain" description="DUF7855" evidence="2">
    <location>
        <begin position="66"/>
        <end position="112"/>
    </location>
</feature>
<dbReference type="EMBL" id="JBHTAX010000001">
    <property type="protein sequence ID" value="MFC7191765.1"/>
    <property type="molecule type" value="Genomic_DNA"/>
</dbReference>
<keyword evidence="4" id="KW-1185">Reference proteome</keyword>
<dbReference type="Pfam" id="PF25253">
    <property type="entry name" value="DUF7855"/>
    <property type="match status" value="1"/>
</dbReference>
<dbReference type="RefSeq" id="WP_264555467.1">
    <property type="nucleotide sequence ID" value="NZ_CP109979.1"/>
</dbReference>
<reference evidence="3 4" key="1">
    <citation type="journal article" date="2019" name="Int. J. Syst. Evol. Microbiol.">
        <title>The Global Catalogue of Microorganisms (GCM) 10K type strain sequencing project: providing services to taxonomists for standard genome sequencing and annotation.</title>
        <authorList>
            <consortium name="The Broad Institute Genomics Platform"/>
            <consortium name="The Broad Institute Genome Sequencing Center for Infectious Disease"/>
            <person name="Wu L."/>
            <person name="Ma J."/>
        </authorList>
    </citation>
    <scope>NUCLEOTIDE SEQUENCE [LARGE SCALE GENOMIC DNA]</scope>
    <source>
        <strain evidence="3 4">RDMS1</strain>
    </source>
</reference>
<gene>
    <name evidence="3" type="ORF">ACFQL7_19555</name>
</gene>
<protein>
    <submittedName>
        <fullName evidence="3">Uncharacterized protein</fullName>
    </submittedName>
</protein>